<dbReference type="EMBL" id="QKSB01000011">
    <property type="protein sequence ID" value="PZE16153.1"/>
    <property type="molecule type" value="Genomic_DNA"/>
</dbReference>
<sequence length="549" mass="63611">MFLKTVTFSLILMLNALSAFTQFDKGPSDRPFIPPSIDSFFLHGYINLKVLRNTSNFLTNRDIRLYDNQTIPRRKNAFIRHVKHLSEICECHYQDHQKINTEIINIVFELYFLEASFKQKTIRNAETTVSFYQKLDMLYATYRSKNIFKYKIPNQNPALNFAPKNSPFYSNLNQNIPLHKQFASLAKQKKIKQKKEMVVLFKSLSLSGSAPKINTRDLDLDNEWVLKWGDEVHTDILGSRIFAALGYDVDHPYFYGKDKLTLVFEEDLPVKNASELLAAIYNIYHIDLSLFVSNFGIISKEMAAINKQLAPFIGKPYVRFFKCSIEARPDRVKRIGSFLPFEASNANRKALKGALLAHHFIGNWDTREANTLLTTVHLGNYKYKMSAVFSDLGTSLGVSINPFNRDFKVGLVNELPWEVVKRKKNKIVCTNRINAMLPFYKNANYDDLLWMANKIAKIDAYNLRKMIKKAHWPYPIAVLYFHKLASRRASILKAFNITDPHPIPFDKKVNIVYKEVEVVKNGQLIIDYEKKENPESFLNKKGRLRNYGN</sequence>
<comment type="caution">
    <text evidence="2">The sequence shown here is derived from an EMBL/GenBank/DDBJ whole genome shotgun (WGS) entry which is preliminary data.</text>
</comment>
<accession>A0A2W1NAT2</accession>
<dbReference type="OrthoDB" id="9819294at2"/>
<protein>
    <submittedName>
        <fullName evidence="2">Uncharacterized protein</fullName>
    </submittedName>
</protein>
<evidence type="ECO:0000256" key="1">
    <source>
        <dbReference type="SAM" id="SignalP"/>
    </source>
</evidence>
<dbReference type="Proteomes" id="UP000249248">
    <property type="component" value="Unassembled WGS sequence"/>
</dbReference>
<keyword evidence="1" id="KW-0732">Signal</keyword>
<proteinExistence type="predicted"/>
<evidence type="ECO:0000313" key="2">
    <source>
        <dbReference type="EMBL" id="PZE16153.1"/>
    </source>
</evidence>
<evidence type="ECO:0000313" key="3">
    <source>
        <dbReference type="Proteomes" id="UP000249248"/>
    </source>
</evidence>
<feature type="signal peptide" evidence="1">
    <location>
        <begin position="1"/>
        <end position="21"/>
    </location>
</feature>
<organism evidence="2 3">
    <name type="scientific">Putridiphycobacter roseus</name>
    <dbReference type="NCBI Taxonomy" id="2219161"/>
    <lineage>
        <taxon>Bacteria</taxon>
        <taxon>Pseudomonadati</taxon>
        <taxon>Bacteroidota</taxon>
        <taxon>Flavobacteriia</taxon>
        <taxon>Flavobacteriales</taxon>
        <taxon>Crocinitomicaceae</taxon>
        <taxon>Putridiphycobacter</taxon>
    </lineage>
</organism>
<keyword evidence="3" id="KW-1185">Reference proteome</keyword>
<name>A0A2W1NAT2_9FLAO</name>
<feature type="chain" id="PRO_5016038431" evidence="1">
    <location>
        <begin position="22"/>
        <end position="549"/>
    </location>
</feature>
<dbReference type="AlphaFoldDB" id="A0A2W1NAT2"/>
<gene>
    <name evidence="2" type="ORF">DNU06_14405</name>
</gene>
<reference evidence="2 3" key="1">
    <citation type="submission" date="2018-06" db="EMBL/GenBank/DDBJ databases">
        <title>The draft genome sequence of Crocinitomix sp. SM1701.</title>
        <authorList>
            <person name="Zhang X."/>
        </authorList>
    </citation>
    <scope>NUCLEOTIDE SEQUENCE [LARGE SCALE GENOMIC DNA]</scope>
    <source>
        <strain evidence="2 3">SM1701</strain>
    </source>
</reference>